<dbReference type="Pfam" id="PF00112">
    <property type="entry name" value="Peptidase_C1"/>
    <property type="match status" value="1"/>
</dbReference>
<comment type="similarity">
    <text evidence="1">Belongs to the peptidase C1 family.</text>
</comment>
<dbReference type="InterPro" id="IPR000668">
    <property type="entry name" value="Peptidase_C1A_C"/>
</dbReference>
<keyword evidence="5" id="KW-1185">Reference proteome</keyword>
<protein>
    <recommendedName>
        <fullName evidence="3">Peptidase C1A papain C-terminal domain-containing protein</fullName>
    </recommendedName>
</protein>
<name>A0A250X4G8_9CHLO</name>
<proteinExistence type="inferred from homology"/>
<dbReference type="Proteomes" id="UP000232323">
    <property type="component" value="Unassembled WGS sequence"/>
</dbReference>
<dbReference type="FunFam" id="3.90.70.10:FF:000332">
    <property type="entry name" value="Cathepsin L1"/>
    <property type="match status" value="1"/>
</dbReference>
<evidence type="ECO:0000256" key="2">
    <source>
        <dbReference type="ARBA" id="ARBA00023157"/>
    </source>
</evidence>
<sequence length="265" mass="29159">MSWQEFSSRVLMQPQDCSATSTSPSPLRQLIQQYIAHAPKEFDWRERGVVSPVKNQGHCGSCWTFSTTGALEAHHAIKYGVWRSPTLSEQQLLDCAGAFDNKGCSGGLPSHAFEYISYAGGISEEFAYPYEARSNGTVCRFDATSNNATVGAKVITSFNITQGDEDSIMYHLLKNGPVSVAFQVTPEFRKYKSGVFSNGTACKGGPMDVNHAVLVVGYGHHNDDGPFWVVKNSWSKLWGEEGYFRIRRGENMCGIAVCASYPVLN</sequence>
<dbReference type="PROSITE" id="PS00639">
    <property type="entry name" value="THIOL_PROTEASE_HIS"/>
    <property type="match status" value="1"/>
</dbReference>
<gene>
    <name evidence="4" type="ORF">CEUSTIGMA_g5415.t1</name>
</gene>
<evidence type="ECO:0000313" key="4">
    <source>
        <dbReference type="EMBL" id="GAX77973.1"/>
    </source>
</evidence>
<dbReference type="GO" id="GO:0006508">
    <property type="term" value="P:proteolysis"/>
    <property type="evidence" value="ECO:0007669"/>
    <property type="project" value="InterPro"/>
</dbReference>
<dbReference type="InterPro" id="IPR000169">
    <property type="entry name" value="Pept_cys_AS"/>
</dbReference>
<feature type="domain" description="Peptidase C1A papain C-terminal" evidence="3">
    <location>
        <begin position="38"/>
        <end position="263"/>
    </location>
</feature>
<dbReference type="PROSITE" id="PS00139">
    <property type="entry name" value="THIOL_PROTEASE_CYS"/>
    <property type="match status" value="1"/>
</dbReference>
<dbReference type="InterPro" id="IPR025660">
    <property type="entry name" value="Pept_his_AS"/>
</dbReference>
<dbReference type="SMART" id="SM00645">
    <property type="entry name" value="Pept_C1"/>
    <property type="match status" value="1"/>
</dbReference>
<comment type="caution">
    <text evidence="4">The sequence shown here is derived from an EMBL/GenBank/DDBJ whole genome shotgun (WGS) entry which is preliminary data.</text>
</comment>
<organism evidence="4 5">
    <name type="scientific">Chlamydomonas eustigma</name>
    <dbReference type="NCBI Taxonomy" id="1157962"/>
    <lineage>
        <taxon>Eukaryota</taxon>
        <taxon>Viridiplantae</taxon>
        <taxon>Chlorophyta</taxon>
        <taxon>core chlorophytes</taxon>
        <taxon>Chlorophyceae</taxon>
        <taxon>CS clade</taxon>
        <taxon>Chlamydomonadales</taxon>
        <taxon>Chlamydomonadaceae</taxon>
        <taxon>Chlamydomonas</taxon>
    </lineage>
</organism>
<dbReference type="PRINTS" id="PR00705">
    <property type="entry name" value="PAPAIN"/>
</dbReference>
<dbReference type="InterPro" id="IPR025661">
    <property type="entry name" value="Pept_asp_AS"/>
</dbReference>
<dbReference type="EMBL" id="BEGY01000028">
    <property type="protein sequence ID" value="GAX77973.1"/>
    <property type="molecule type" value="Genomic_DNA"/>
</dbReference>
<dbReference type="PANTHER" id="PTHR12411">
    <property type="entry name" value="CYSTEINE PROTEASE FAMILY C1-RELATED"/>
    <property type="match status" value="1"/>
</dbReference>
<accession>A0A250X4G8</accession>
<keyword evidence="2" id="KW-1015">Disulfide bond</keyword>
<dbReference type="InterPro" id="IPR039417">
    <property type="entry name" value="Peptidase_C1A_papain-like"/>
</dbReference>
<dbReference type="SUPFAM" id="SSF54001">
    <property type="entry name" value="Cysteine proteinases"/>
    <property type="match status" value="1"/>
</dbReference>
<reference evidence="4 5" key="1">
    <citation type="submission" date="2017-08" db="EMBL/GenBank/DDBJ databases">
        <title>Acidophilic green algal genome provides insights into adaptation to an acidic environment.</title>
        <authorList>
            <person name="Hirooka S."/>
            <person name="Hirose Y."/>
            <person name="Kanesaki Y."/>
            <person name="Higuchi S."/>
            <person name="Fujiwara T."/>
            <person name="Onuma R."/>
            <person name="Era A."/>
            <person name="Ohbayashi R."/>
            <person name="Uzuka A."/>
            <person name="Nozaki H."/>
            <person name="Yoshikawa H."/>
            <person name="Miyagishima S.Y."/>
        </authorList>
    </citation>
    <scope>NUCLEOTIDE SEQUENCE [LARGE SCALE GENOMIC DNA]</scope>
    <source>
        <strain evidence="4 5">NIES-2499</strain>
    </source>
</reference>
<dbReference type="OrthoDB" id="10253408at2759"/>
<dbReference type="PROSITE" id="PS00640">
    <property type="entry name" value="THIOL_PROTEASE_ASN"/>
    <property type="match status" value="1"/>
</dbReference>
<evidence type="ECO:0000259" key="3">
    <source>
        <dbReference type="SMART" id="SM00645"/>
    </source>
</evidence>
<dbReference type="InterPro" id="IPR038765">
    <property type="entry name" value="Papain-like_cys_pep_sf"/>
</dbReference>
<evidence type="ECO:0000256" key="1">
    <source>
        <dbReference type="ARBA" id="ARBA00008455"/>
    </source>
</evidence>
<dbReference type="GO" id="GO:0008234">
    <property type="term" value="F:cysteine-type peptidase activity"/>
    <property type="evidence" value="ECO:0007669"/>
    <property type="project" value="InterPro"/>
</dbReference>
<dbReference type="CDD" id="cd02248">
    <property type="entry name" value="Peptidase_C1A"/>
    <property type="match status" value="1"/>
</dbReference>
<dbReference type="STRING" id="1157962.A0A250X4G8"/>
<dbReference type="AlphaFoldDB" id="A0A250X4G8"/>
<dbReference type="Gene3D" id="3.90.70.10">
    <property type="entry name" value="Cysteine proteinases"/>
    <property type="match status" value="1"/>
</dbReference>
<dbReference type="InterPro" id="IPR013128">
    <property type="entry name" value="Peptidase_C1A"/>
</dbReference>
<evidence type="ECO:0000313" key="5">
    <source>
        <dbReference type="Proteomes" id="UP000232323"/>
    </source>
</evidence>